<proteinExistence type="predicted"/>
<dbReference type="RefSeq" id="WP_124343267.1">
    <property type="nucleotide sequence ID" value="NZ_BHYL01000192.1"/>
</dbReference>
<feature type="transmembrane region" description="Helical" evidence="1">
    <location>
        <begin position="104"/>
        <end position="123"/>
    </location>
</feature>
<reference evidence="2 3" key="1">
    <citation type="submission" date="2018-11" db="EMBL/GenBank/DDBJ databases">
        <title>Draft genome sequence of Cellulomonas takizawaensis strain TKZ-21.</title>
        <authorList>
            <person name="Yamamura H."/>
            <person name="Hayashi T."/>
            <person name="Hamada M."/>
            <person name="Serisawa Y."/>
            <person name="Matsuyama K."/>
            <person name="Nakagawa Y."/>
            <person name="Otoguro M."/>
            <person name="Yanagida F."/>
            <person name="Hayakawa M."/>
        </authorList>
    </citation>
    <scope>NUCLEOTIDE SEQUENCE [LARGE SCALE GENOMIC DNA]</scope>
    <source>
        <strain evidence="2 3">TKZ-21</strain>
    </source>
</reference>
<name>A0A401V1H6_9CELL</name>
<dbReference type="EMBL" id="BHYL01000192">
    <property type="protein sequence ID" value="GCD20760.1"/>
    <property type="molecule type" value="Genomic_DNA"/>
</dbReference>
<dbReference type="Proteomes" id="UP000288246">
    <property type="component" value="Unassembled WGS sequence"/>
</dbReference>
<evidence type="ECO:0000313" key="3">
    <source>
        <dbReference type="Proteomes" id="UP000288246"/>
    </source>
</evidence>
<evidence type="ECO:0000256" key="1">
    <source>
        <dbReference type="SAM" id="Phobius"/>
    </source>
</evidence>
<keyword evidence="3" id="KW-1185">Reference proteome</keyword>
<comment type="caution">
    <text evidence="2">The sequence shown here is derived from an EMBL/GenBank/DDBJ whole genome shotgun (WGS) entry which is preliminary data.</text>
</comment>
<keyword evidence="1" id="KW-0812">Transmembrane</keyword>
<accession>A0A401V1H6</accession>
<dbReference type="OrthoDB" id="4829762at2"/>
<evidence type="ECO:0000313" key="2">
    <source>
        <dbReference type="EMBL" id="GCD20760.1"/>
    </source>
</evidence>
<keyword evidence="1" id="KW-1133">Transmembrane helix</keyword>
<organism evidence="2 3">
    <name type="scientific">Cellulomonas algicola</name>
    <dbReference type="NCBI Taxonomy" id="2071633"/>
    <lineage>
        <taxon>Bacteria</taxon>
        <taxon>Bacillati</taxon>
        <taxon>Actinomycetota</taxon>
        <taxon>Actinomycetes</taxon>
        <taxon>Micrococcales</taxon>
        <taxon>Cellulomonadaceae</taxon>
        <taxon>Cellulomonas</taxon>
    </lineage>
</organism>
<gene>
    <name evidence="2" type="ORF">CTKZ_23220</name>
</gene>
<protein>
    <submittedName>
        <fullName evidence="2">Uncharacterized protein</fullName>
    </submittedName>
</protein>
<sequence length="180" mass="20326">MARAVEDAFERSARRWLRAYPPRWRRERADEAVALLADLAPDARRVDVRTALGLVRSGWSTRRRTRPPLRTFLAFRFRGRLPGPEHAAWLEDDVTGRWFHARAALAQVLVVGLVAWGVAAVGWLSWEAVLFGSVVMVLSEAVRATRRMLRHEDPRRPAVAGDVGRFGPYVRLDPPDGGAR</sequence>
<keyword evidence="1" id="KW-0472">Membrane</keyword>
<dbReference type="AlphaFoldDB" id="A0A401V1H6"/>